<accession>A0A4C1XSD6</accession>
<keyword evidence="3" id="KW-1185">Reference proteome</keyword>
<evidence type="ECO:0000313" key="2">
    <source>
        <dbReference type="EMBL" id="GBP65454.1"/>
    </source>
</evidence>
<feature type="transmembrane region" description="Helical" evidence="1">
    <location>
        <begin position="52"/>
        <end position="70"/>
    </location>
</feature>
<proteinExistence type="predicted"/>
<keyword evidence="1" id="KW-1133">Transmembrane helix</keyword>
<protein>
    <submittedName>
        <fullName evidence="2">Uncharacterized protein</fullName>
    </submittedName>
</protein>
<dbReference type="EMBL" id="BGZK01000929">
    <property type="protein sequence ID" value="GBP65454.1"/>
    <property type="molecule type" value="Genomic_DNA"/>
</dbReference>
<sequence length="176" mass="20555">MTCIAEYLWITVNALMRTGGEKRIIFQRIDEINCDFQATRLEYKEGINNRNIVFILASLVQCMTFLSYLVVSDSSIQYKFFGIVLHFSISVEAGWRLSLYYQIKRFYVRFANRMSMITESVSNDARGGFEYKPIISKFNKTYSKIISFMDLVGTQRNYTVSCIVFKAVTTWKVLQK</sequence>
<comment type="caution">
    <text evidence="2">The sequence shown here is derived from an EMBL/GenBank/DDBJ whole genome shotgun (WGS) entry which is preliminary data.</text>
</comment>
<gene>
    <name evidence="2" type="ORF">EVAR_36706_1</name>
</gene>
<keyword evidence="1" id="KW-0812">Transmembrane</keyword>
<dbReference type="AlphaFoldDB" id="A0A4C1XSD6"/>
<evidence type="ECO:0000256" key="1">
    <source>
        <dbReference type="SAM" id="Phobius"/>
    </source>
</evidence>
<dbReference type="Proteomes" id="UP000299102">
    <property type="component" value="Unassembled WGS sequence"/>
</dbReference>
<reference evidence="2 3" key="1">
    <citation type="journal article" date="2019" name="Commun. Biol.">
        <title>The bagworm genome reveals a unique fibroin gene that provides high tensile strength.</title>
        <authorList>
            <person name="Kono N."/>
            <person name="Nakamura H."/>
            <person name="Ohtoshi R."/>
            <person name="Tomita M."/>
            <person name="Numata K."/>
            <person name="Arakawa K."/>
        </authorList>
    </citation>
    <scope>NUCLEOTIDE SEQUENCE [LARGE SCALE GENOMIC DNA]</scope>
</reference>
<name>A0A4C1XSD6_EUMVA</name>
<feature type="transmembrane region" description="Helical" evidence="1">
    <location>
        <begin position="76"/>
        <end position="95"/>
    </location>
</feature>
<evidence type="ECO:0000313" key="3">
    <source>
        <dbReference type="Proteomes" id="UP000299102"/>
    </source>
</evidence>
<organism evidence="2 3">
    <name type="scientific">Eumeta variegata</name>
    <name type="common">Bagworm moth</name>
    <name type="synonym">Eumeta japonica</name>
    <dbReference type="NCBI Taxonomy" id="151549"/>
    <lineage>
        <taxon>Eukaryota</taxon>
        <taxon>Metazoa</taxon>
        <taxon>Ecdysozoa</taxon>
        <taxon>Arthropoda</taxon>
        <taxon>Hexapoda</taxon>
        <taxon>Insecta</taxon>
        <taxon>Pterygota</taxon>
        <taxon>Neoptera</taxon>
        <taxon>Endopterygota</taxon>
        <taxon>Lepidoptera</taxon>
        <taxon>Glossata</taxon>
        <taxon>Ditrysia</taxon>
        <taxon>Tineoidea</taxon>
        <taxon>Psychidae</taxon>
        <taxon>Oiketicinae</taxon>
        <taxon>Eumeta</taxon>
    </lineage>
</organism>
<keyword evidence="1" id="KW-0472">Membrane</keyword>